<sequence>MLTLPDAAEALRTVAVLARSPVEDEHLRTAVGDGNLVNQLLREAVLVPDLLTPDLVALHAATTSGPPSPVASPPVADLPREVRDYGEPSVSLAPPKKLRGSLAEALTSRRSARAFTGGTVPADDLSTLLANAIRPADVPFLPTVSGAPPGSRPYPSAGALFPVEVALLTARIGGLAPGTYRYAPGGHKLIPHGGEVSATRLRWLLNDHPVDGLAVVITFTCDLSAPALAKYGAKAYRMILLEAGHLAQNLLLAAASLGIAALPLCGFRDDDLAAELGLCGPHEVVLYAVVLGTSGDGQP</sequence>
<evidence type="ECO:0000259" key="2">
    <source>
        <dbReference type="Pfam" id="PF00881"/>
    </source>
</evidence>
<evidence type="ECO:0000313" key="4">
    <source>
        <dbReference type="Proteomes" id="UP000198983"/>
    </source>
</evidence>
<dbReference type="PANTHER" id="PTHR43745:SF2">
    <property type="entry name" value="NITROREDUCTASE MJ1384-RELATED"/>
    <property type="match status" value="1"/>
</dbReference>
<dbReference type="InterPro" id="IPR052544">
    <property type="entry name" value="Bacteriocin_Proc_Enz"/>
</dbReference>
<dbReference type="InterPro" id="IPR020051">
    <property type="entry name" value="SagB-type_dehydrogenase"/>
</dbReference>
<gene>
    <name evidence="3" type="ORF">SAMN04489717_3712</name>
</gene>
<feature type="domain" description="Nitroreductase" evidence="2">
    <location>
        <begin position="107"/>
        <end position="292"/>
    </location>
</feature>
<evidence type="ECO:0000256" key="1">
    <source>
        <dbReference type="SAM" id="MobiDB-lite"/>
    </source>
</evidence>
<organism evidence="3 4">
    <name type="scientific">Actinopolymorpha singaporensis</name>
    <dbReference type="NCBI Taxonomy" id="117157"/>
    <lineage>
        <taxon>Bacteria</taxon>
        <taxon>Bacillati</taxon>
        <taxon>Actinomycetota</taxon>
        <taxon>Actinomycetes</taxon>
        <taxon>Propionibacteriales</taxon>
        <taxon>Actinopolymorphaceae</taxon>
        <taxon>Actinopolymorpha</taxon>
    </lineage>
</organism>
<keyword evidence="4" id="KW-1185">Reference proteome</keyword>
<feature type="region of interest" description="Disordered" evidence="1">
    <location>
        <begin position="62"/>
        <end position="96"/>
    </location>
</feature>
<dbReference type="NCBIfam" id="TIGR03605">
    <property type="entry name" value="antibiot_sagB"/>
    <property type="match status" value="1"/>
</dbReference>
<proteinExistence type="predicted"/>
<dbReference type="STRING" id="117157.SAMN04489717_3712"/>
<dbReference type="InterPro" id="IPR029479">
    <property type="entry name" value="Nitroreductase"/>
</dbReference>
<dbReference type="Pfam" id="PF00881">
    <property type="entry name" value="Nitroreductase"/>
    <property type="match status" value="1"/>
</dbReference>
<dbReference type="InterPro" id="IPR000415">
    <property type="entry name" value="Nitroreductase-like"/>
</dbReference>
<protein>
    <submittedName>
        <fullName evidence="3">SagB-type dehydrogenase domain-containing protein</fullName>
    </submittedName>
</protein>
<dbReference type="Gene3D" id="3.40.109.10">
    <property type="entry name" value="NADH Oxidase"/>
    <property type="match status" value="1"/>
</dbReference>
<dbReference type="PANTHER" id="PTHR43745">
    <property type="entry name" value="NITROREDUCTASE MJ1384-RELATED"/>
    <property type="match status" value="1"/>
</dbReference>
<dbReference type="GO" id="GO:0016491">
    <property type="term" value="F:oxidoreductase activity"/>
    <property type="evidence" value="ECO:0007669"/>
    <property type="project" value="InterPro"/>
</dbReference>
<dbReference type="AlphaFoldDB" id="A0A1H1UPR8"/>
<dbReference type="SUPFAM" id="SSF55469">
    <property type="entry name" value="FMN-dependent nitroreductase-like"/>
    <property type="match status" value="1"/>
</dbReference>
<dbReference type="CDD" id="cd02142">
    <property type="entry name" value="McbC_SagB-like_oxidoreductase"/>
    <property type="match status" value="1"/>
</dbReference>
<accession>A0A1H1UPR8</accession>
<name>A0A1H1UPR8_9ACTN</name>
<dbReference type="EMBL" id="LT629732">
    <property type="protein sequence ID" value="SDS74206.1"/>
    <property type="molecule type" value="Genomic_DNA"/>
</dbReference>
<dbReference type="Proteomes" id="UP000198983">
    <property type="component" value="Chromosome I"/>
</dbReference>
<reference evidence="3 4" key="1">
    <citation type="submission" date="2016-10" db="EMBL/GenBank/DDBJ databases">
        <authorList>
            <person name="de Groot N.N."/>
        </authorList>
    </citation>
    <scope>NUCLEOTIDE SEQUENCE [LARGE SCALE GENOMIC DNA]</scope>
    <source>
        <strain evidence="3 4">DSM 22024</strain>
    </source>
</reference>
<evidence type="ECO:0000313" key="3">
    <source>
        <dbReference type="EMBL" id="SDS74206.1"/>
    </source>
</evidence>